<protein>
    <recommendedName>
        <fullName evidence="14">3-oxo-5-alpha-steroid 4-dehydrogenase 1</fullName>
    </recommendedName>
    <alternativeName>
        <fullName evidence="15">SR type 1</fullName>
    </alternativeName>
    <alternativeName>
        <fullName evidence="16">Steroid 5-alpha-reductase 1</fullName>
    </alternativeName>
</protein>
<comment type="similarity">
    <text evidence="3">Belongs to the steroid 5-alpha reductase family.</text>
</comment>
<evidence type="ECO:0000256" key="11">
    <source>
        <dbReference type="ARBA" id="ARBA00023098"/>
    </source>
</evidence>
<dbReference type="STRING" id="1156394.T0RHF9"/>
<feature type="transmembrane region" description="Helical" evidence="18">
    <location>
        <begin position="12"/>
        <end position="32"/>
    </location>
</feature>
<evidence type="ECO:0000256" key="8">
    <source>
        <dbReference type="ARBA" id="ARBA00022857"/>
    </source>
</evidence>
<dbReference type="InterPro" id="IPR001104">
    <property type="entry name" value="3-oxo-5_a-steroid_4-DH_C"/>
</dbReference>
<keyword evidence="8" id="KW-0521">NADP</keyword>
<proteinExistence type="inferred from homology"/>
<evidence type="ECO:0000256" key="18">
    <source>
        <dbReference type="SAM" id="Phobius"/>
    </source>
</evidence>
<dbReference type="GO" id="GO:0005789">
    <property type="term" value="C:endoplasmic reticulum membrane"/>
    <property type="evidence" value="ECO:0007669"/>
    <property type="project" value="UniProtKB-SubCell"/>
</dbReference>
<feature type="domain" description="3-oxo-5-alpha-steroid 4-dehydrogenase C-terminal" evidence="19">
    <location>
        <begin position="108"/>
        <end position="257"/>
    </location>
</feature>
<dbReference type="OMA" id="PHYALEW"/>
<evidence type="ECO:0000313" key="21">
    <source>
        <dbReference type="Proteomes" id="UP000030762"/>
    </source>
</evidence>
<evidence type="ECO:0000256" key="10">
    <source>
        <dbReference type="ARBA" id="ARBA00023002"/>
    </source>
</evidence>
<comment type="function">
    <text evidence="13">Converts testosterone into 5-alpha-dihydrotestosterone and progesterone or corticosterone into their corresponding 5-alpha-3-oxosteroids. It plays a central role in sexual differentiation and androgen physiology.</text>
</comment>
<keyword evidence="21" id="KW-1185">Reference proteome</keyword>
<dbReference type="InterPro" id="IPR039357">
    <property type="entry name" value="SRD5A/TECR"/>
</dbReference>
<dbReference type="RefSeq" id="XP_008614760.1">
    <property type="nucleotide sequence ID" value="XM_008616538.1"/>
</dbReference>
<feature type="transmembrane region" description="Helical" evidence="18">
    <location>
        <begin position="143"/>
        <end position="166"/>
    </location>
</feature>
<keyword evidence="4 18" id="KW-0812">Transmembrane</keyword>
<comment type="catalytic activity">
    <reaction evidence="17">
        <text>androst-4-ene-3,17-dione + NADPH + H(+) = 5alpha-androstan-3,17-dione + NADP(+)</text>
        <dbReference type="Rhea" id="RHEA:50816"/>
        <dbReference type="ChEBI" id="CHEBI:15378"/>
        <dbReference type="ChEBI" id="CHEBI:15994"/>
        <dbReference type="ChEBI" id="CHEBI:16422"/>
        <dbReference type="ChEBI" id="CHEBI:57783"/>
        <dbReference type="ChEBI" id="CHEBI:58349"/>
    </reaction>
    <physiologicalReaction direction="left-to-right" evidence="17">
        <dbReference type="Rhea" id="RHEA:50817"/>
    </physiologicalReaction>
</comment>
<dbReference type="Proteomes" id="UP000030762">
    <property type="component" value="Unassembled WGS sequence"/>
</dbReference>
<dbReference type="PIRSF" id="PIRSF015596">
    <property type="entry name" value="5_alpha-SR2"/>
    <property type="match status" value="1"/>
</dbReference>
<evidence type="ECO:0000256" key="12">
    <source>
        <dbReference type="ARBA" id="ARBA00023136"/>
    </source>
</evidence>
<organism evidence="20 21">
    <name type="scientific">Saprolegnia diclina (strain VS20)</name>
    <dbReference type="NCBI Taxonomy" id="1156394"/>
    <lineage>
        <taxon>Eukaryota</taxon>
        <taxon>Sar</taxon>
        <taxon>Stramenopiles</taxon>
        <taxon>Oomycota</taxon>
        <taxon>Saprolegniomycetes</taxon>
        <taxon>Saprolegniales</taxon>
        <taxon>Saprolegniaceae</taxon>
        <taxon>Saprolegnia</taxon>
    </lineage>
</organism>
<dbReference type="PROSITE" id="PS50244">
    <property type="entry name" value="S5A_REDUCTASE"/>
    <property type="match status" value="1"/>
</dbReference>
<evidence type="ECO:0000313" key="20">
    <source>
        <dbReference type="EMBL" id="EQC31753.1"/>
    </source>
</evidence>
<keyword evidence="12 18" id="KW-0472">Membrane</keyword>
<evidence type="ECO:0000256" key="15">
    <source>
        <dbReference type="ARBA" id="ARBA00041664"/>
    </source>
</evidence>
<evidence type="ECO:0000256" key="9">
    <source>
        <dbReference type="ARBA" id="ARBA00022989"/>
    </source>
</evidence>
<evidence type="ECO:0000256" key="14">
    <source>
        <dbReference type="ARBA" id="ARBA00039428"/>
    </source>
</evidence>
<evidence type="ECO:0000256" key="3">
    <source>
        <dbReference type="ARBA" id="ARBA00007742"/>
    </source>
</evidence>
<gene>
    <name evidence="20" type="ORF">SDRG_10542</name>
</gene>
<comment type="subcellular location">
    <subcellularLocation>
        <location evidence="1">Endoplasmic reticulum membrane</location>
        <topology evidence="1">Multi-pass membrane protein</topology>
    </subcellularLocation>
    <subcellularLocation>
        <location evidence="2">Microsome membrane</location>
    </subcellularLocation>
</comment>
<dbReference type="VEuPathDB" id="FungiDB:SDRG_10542"/>
<dbReference type="EMBL" id="JH767167">
    <property type="protein sequence ID" value="EQC31753.1"/>
    <property type="molecule type" value="Genomic_DNA"/>
</dbReference>
<dbReference type="OrthoDB" id="5788137at2759"/>
<feature type="transmembrane region" description="Helical" evidence="18">
    <location>
        <begin position="78"/>
        <end position="97"/>
    </location>
</feature>
<dbReference type="eggNOG" id="KOG1638">
    <property type="taxonomic scope" value="Eukaryota"/>
</dbReference>
<evidence type="ECO:0000256" key="17">
    <source>
        <dbReference type="ARBA" id="ARBA00049166"/>
    </source>
</evidence>
<keyword evidence="11" id="KW-0443">Lipid metabolism</keyword>
<keyword evidence="9 18" id="KW-1133">Transmembrane helix</keyword>
<dbReference type="PANTHER" id="PTHR10556:SF57">
    <property type="entry name" value="3-OXO-5-ALPHA-STEROID 4-DEHYDROGENASE 1"/>
    <property type="match status" value="1"/>
</dbReference>
<accession>T0RHF9</accession>
<dbReference type="AlphaFoldDB" id="T0RHF9"/>
<evidence type="ECO:0000256" key="5">
    <source>
        <dbReference type="ARBA" id="ARBA00022782"/>
    </source>
</evidence>
<dbReference type="GO" id="GO:0030154">
    <property type="term" value="P:cell differentiation"/>
    <property type="evidence" value="ECO:0007669"/>
    <property type="project" value="UniProtKB-KW"/>
</dbReference>
<evidence type="ECO:0000256" key="1">
    <source>
        <dbReference type="ARBA" id="ARBA00004477"/>
    </source>
</evidence>
<evidence type="ECO:0000256" key="16">
    <source>
        <dbReference type="ARBA" id="ARBA00042579"/>
    </source>
</evidence>
<dbReference type="GO" id="GO:0003865">
    <property type="term" value="F:3-oxo-5-alpha-steroid 4-dehydrogenase activity"/>
    <property type="evidence" value="ECO:0007669"/>
    <property type="project" value="InterPro"/>
</dbReference>
<dbReference type="GO" id="GO:0006694">
    <property type="term" value="P:steroid biosynthetic process"/>
    <property type="evidence" value="ECO:0007669"/>
    <property type="project" value="TreeGrafter"/>
</dbReference>
<keyword evidence="10" id="KW-0560">Oxidoreductase</keyword>
<keyword evidence="5" id="KW-0221">Differentiation</keyword>
<evidence type="ECO:0000256" key="6">
    <source>
        <dbReference type="ARBA" id="ARBA00022824"/>
    </source>
</evidence>
<name>T0RHF9_SAPDV</name>
<dbReference type="Pfam" id="PF02544">
    <property type="entry name" value="Steroid_dh"/>
    <property type="match status" value="1"/>
</dbReference>
<dbReference type="FunFam" id="1.20.120.1630:FF:000014">
    <property type="entry name" value="Steroid 5-alpha reductase, putative"/>
    <property type="match status" value="1"/>
</dbReference>
<dbReference type="GeneID" id="19951269"/>
<dbReference type="InterPro" id="IPR016636">
    <property type="entry name" value="3-oxo-5-alpha-steroid_4-DH"/>
</dbReference>
<dbReference type="Gene3D" id="1.20.120.1630">
    <property type="match status" value="1"/>
</dbReference>
<evidence type="ECO:0000256" key="2">
    <source>
        <dbReference type="ARBA" id="ARBA00004524"/>
    </source>
</evidence>
<reference evidence="20 21" key="1">
    <citation type="submission" date="2012-04" db="EMBL/GenBank/DDBJ databases">
        <title>The Genome Sequence of Saprolegnia declina VS20.</title>
        <authorList>
            <consortium name="The Broad Institute Genome Sequencing Platform"/>
            <person name="Russ C."/>
            <person name="Nusbaum C."/>
            <person name="Tyler B."/>
            <person name="van West P."/>
            <person name="Dieguez-Uribeondo J."/>
            <person name="de Bruijn I."/>
            <person name="Tripathy S."/>
            <person name="Jiang R."/>
            <person name="Young S.K."/>
            <person name="Zeng Q."/>
            <person name="Gargeya S."/>
            <person name="Fitzgerald M."/>
            <person name="Haas B."/>
            <person name="Abouelleil A."/>
            <person name="Alvarado L."/>
            <person name="Arachchi H.M."/>
            <person name="Berlin A."/>
            <person name="Chapman S.B."/>
            <person name="Goldberg J."/>
            <person name="Griggs A."/>
            <person name="Gujja S."/>
            <person name="Hansen M."/>
            <person name="Howarth C."/>
            <person name="Imamovic A."/>
            <person name="Larimer J."/>
            <person name="McCowen C."/>
            <person name="Montmayeur A."/>
            <person name="Murphy C."/>
            <person name="Neiman D."/>
            <person name="Pearson M."/>
            <person name="Priest M."/>
            <person name="Roberts A."/>
            <person name="Saif S."/>
            <person name="Shea T."/>
            <person name="Sisk P."/>
            <person name="Sykes S."/>
            <person name="Wortman J."/>
            <person name="Nusbaum C."/>
            <person name="Birren B."/>
        </authorList>
    </citation>
    <scope>NUCLEOTIDE SEQUENCE [LARGE SCALE GENOMIC DNA]</scope>
    <source>
        <strain evidence="20 21">VS20</strain>
    </source>
</reference>
<keyword evidence="7" id="KW-0492">Microsome</keyword>
<keyword evidence="6" id="KW-0256">Endoplasmic reticulum</keyword>
<evidence type="ECO:0000259" key="19">
    <source>
        <dbReference type="Pfam" id="PF02544"/>
    </source>
</evidence>
<evidence type="ECO:0000256" key="4">
    <source>
        <dbReference type="ARBA" id="ARBA00022692"/>
    </source>
</evidence>
<sequence length="257" mass="28573">MLAASSLPTLCYAWIAVALVTYVLLQFVTAPFGRHTSTAWGPVLNNKVGWCLMELPSLLIMGGCAWREYYVDARPSSSYAWVLYTLWVAHYANRSIIYPLRIAATPKPMPVLIVLCACGFNLVNAGLNGAYLLHASAAYDASWLVSPSTVLGLLLFLAGMAINCICDTMLIRLRKPNETGYKIPRGFLFERISCPNLLGECIEWAGFGLMAWNPAATTFVLWTAANLVPRAASHHAWYQSHFKDYPRTRKAIVPFLY</sequence>
<evidence type="ECO:0000256" key="7">
    <source>
        <dbReference type="ARBA" id="ARBA00022848"/>
    </source>
</evidence>
<dbReference type="PANTHER" id="PTHR10556">
    <property type="entry name" value="3-OXO-5-ALPHA-STEROID 4-DEHYDROGENASE"/>
    <property type="match status" value="1"/>
</dbReference>
<feature type="transmembrane region" description="Helical" evidence="18">
    <location>
        <begin position="109"/>
        <end position="131"/>
    </location>
</feature>
<dbReference type="InParanoid" id="T0RHF9"/>
<evidence type="ECO:0000256" key="13">
    <source>
        <dbReference type="ARBA" id="ARBA00037789"/>
    </source>
</evidence>